<dbReference type="EMBL" id="GBRH01279137">
    <property type="protein sequence ID" value="JAD18758.1"/>
    <property type="molecule type" value="Transcribed_RNA"/>
</dbReference>
<name>A0A0A8Y177_ARUDO</name>
<dbReference type="AlphaFoldDB" id="A0A0A8Y177"/>
<protein>
    <submittedName>
        <fullName evidence="1">Uncharacterized protein</fullName>
    </submittedName>
</protein>
<reference evidence="1" key="2">
    <citation type="journal article" date="2015" name="Data Brief">
        <title>Shoot transcriptome of the giant reed, Arundo donax.</title>
        <authorList>
            <person name="Barrero R.A."/>
            <person name="Guerrero F.D."/>
            <person name="Moolhuijzen P."/>
            <person name="Goolsby J.A."/>
            <person name="Tidwell J."/>
            <person name="Bellgard S.E."/>
            <person name="Bellgard M.I."/>
        </authorList>
    </citation>
    <scope>NUCLEOTIDE SEQUENCE</scope>
    <source>
        <tissue evidence="1">Shoot tissue taken approximately 20 cm above the soil surface</tissue>
    </source>
</reference>
<organism evidence="1">
    <name type="scientific">Arundo donax</name>
    <name type="common">Giant reed</name>
    <name type="synonym">Donax arundinaceus</name>
    <dbReference type="NCBI Taxonomy" id="35708"/>
    <lineage>
        <taxon>Eukaryota</taxon>
        <taxon>Viridiplantae</taxon>
        <taxon>Streptophyta</taxon>
        <taxon>Embryophyta</taxon>
        <taxon>Tracheophyta</taxon>
        <taxon>Spermatophyta</taxon>
        <taxon>Magnoliopsida</taxon>
        <taxon>Liliopsida</taxon>
        <taxon>Poales</taxon>
        <taxon>Poaceae</taxon>
        <taxon>PACMAD clade</taxon>
        <taxon>Arundinoideae</taxon>
        <taxon>Arundineae</taxon>
        <taxon>Arundo</taxon>
    </lineage>
</organism>
<sequence length="35" mass="3698">MVIGVASRRQVGVLPCGVSRQRPTLKRGNLVGVHG</sequence>
<accession>A0A0A8Y177</accession>
<proteinExistence type="predicted"/>
<evidence type="ECO:0000313" key="1">
    <source>
        <dbReference type="EMBL" id="JAD18758.1"/>
    </source>
</evidence>
<reference evidence="1" key="1">
    <citation type="submission" date="2014-09" db="EMBL/GenBank/DDBJ databases">
        <authorList>
            <person name="Magalhaes I.L.F."/>
            <person name="Oliveira U."/>
            <person name="Santos F.R."/>
            <person name="Vidigal T.H.D.A."/>
            <person name="Brescovit A.D."/>
            <person name="Santos A.J."/>
        </authorList>
    </citation>
    <scope>NUCLEOTIDE SEQUENCE</scope>
    <source>
        <tissue evidence="1">Shoot tissue taken approximately 20 cm above the soil surface</tissue>
    </source>
</reference>